<organism evidence="1 2">
    <name type="scientific">Virgisporangium aliadipatigenens</name>
    <dbReference type="NCBI Taxonomy" id="741659"/>
    <lineage>
        <taxon>Bacteria</taxon>
        <taxon>Bacillati</taxon>
        <taxon>Actinomycetota</taxon>
        <taxon>Actinomycetes</taxon>
        <taxon>Micromonosporales</taxon>
        <taxon>Micromonosporaceae</taxon>
        <taxon>Virgisporangium</taxon>
    </lineage>
</organism>
<dbReference type="Pfam" id="PF11209">
    <property type="entry name" value="LmeA"/>
    <property type="match status" value="1"/>
</dbReference>
<sequence>MSRGRKVGIGLLVLLVLLLGLVAIADRVAVGIAEDRIAEQAETTIKNEGGTVEGRPDVSIGGFPFLTQVLGGNYDEITIKANKPQTNGVKLENMTVVANDVEAATSDLMNGRGPVTAHRVTGNAFMTWETVKSLVQLSGLPVPIDLSKLTITVVDNRIDLKLPIDIQGYKAVLTAKGTISIADGKVLLALSDVATEGGQLTGVAKTVFDANKDKLKATIRTPQMPYKLVINNVTSSAQGVTVTATATDVALVQ</sequence>
<evidence type="ECO:0008006" key="3">
    <source>
        <dbReference type="Google" id="ProtNLM"/>
    </source>
</evidence>
<dbReference type="InterPro" id="IPR021373">
    <property type="entry name" value="DUF2993"/>
</dbReference>
<dbReference type="AlphaFoldDB" id="A0A8J3YQK5"/>
<dbReference type="Proteomes" id="UP000619260">
    <property type="component" value="Unassembled WGS sequence"/>
</dbReference>
<dbReference type="EMBL" id="BOPF01000021">
    <property type="protein sequence ID" value="GIJ48637.1"/>
    <property type="molecule type" value="Genomic_DNA"/>
</dbReference>
<dbReference type="RefSeq" id="WP_203902102.1">
    <property type="nucleotide sequence ID" value="NZ_BOPF01000021.1"/>
</dbReference>
<proteinExistence type="predicted"/>
<reference evidence="1" key="1">
    <citation type="submission" date="2021-01" db="EMBL/GenBank/DDBJ databases">
        <title>Whole genome shotgun sequence of Virgisporangium aliadipatigenens NBRC 105644.</title>
        <authorList>
            <person name="Komaki H."/>
            <person name="Tamura T."/>
        </authorList>
    </citation>
    <scope>NUCLEOTIDE SEQUENCE</scope>
    <source>
        <strain evidence="1">NBRC 105644</strain>
    </source>
</reference>
<name>A0A8J3YQK5_9ACTN</name>
<evidence type="ECO:0000313" key="2">
    <source>
        <dbReference type="Proteomes" id="UP000619260"/>
    </source>
</evidence>
<protein>
    <recommendedName>
        <fullName evidence="3">DUF2993 domain-containing protein</fullName>
    </recommendedName>
</protein>
<accession>A0A8J3YQK5</accession>
<comment type="caution">
    <text evidence="1">The sequence shown here is derived from an EMBL/GenBank/DDBJ whole genome shotgun (WGS) entry which is preliminary data.</text>
</comment>
<evidence type="ECO:0000313" key="1">
    <source>
        <dbReference type="EMBL" id="GIJ48637.1"/>
    </source>
</evidence>
<keyword evidence="2" id="KW-1185">Reference proteome</keyword>
<gene>
    <name evidence="1" type="ORF">Val02_55230</name>
</gene>